<reference evidence="3 4" key="1">
    <citation type="submission" date="2016-10" db="EMBL/GenBank/DDBJ databases">
        <title>Genome sequence of the basidiomycete white-rot fungus Trametes pubescens.</title>
        <authorList>
            <person name="Makela M.R."/>
            <person name="Granchi Z."/>
            <person name="Peng M."/>
            <person name="De Vries R.P."/>
            <person name="Grigoriev I."/>
            <person name="Riley R."/>
            <person name="Hilden K."/>
        </authorList>
    </citation>
    <scope>NUCLEOTIDE SEQUENCE [LARGE SCALE GENOMIC DNA]</scope>
    <source>
        <strain evidence="3 4">FBCC735</strain>
    </source>
</reference>
<dbReference type="Proteomes" id="UP000184267">
    <property type="component" value="Unassembled WGS sequence"/>
</dbReference>
<sequence length="559" mass="60460">MAFPARLLLAFCGASLALANPLQHSASTFAGATSTAVFPPPDATNTAVDTFFPGPAEVGHAGPTPTGDEAFVLETAPAAPVKGDVYPLVNPVEAQTTVKQPSFDIMRSWGNLSPWFSVGDTFGLPDASAAVPSGCELTQVHLLHRHGARYPTSGSGPSTFAAKLHAAATSEGFTASGPLDFLNTWTYKLGAELLTPFGRQQLFELGIAFRVKYGHLLKDFTDLPVFRTTSEARMVDSALHFAAGFFGVQQYQDSYHQLITIEDDGFNNTLAPWNVCPNANNAVGAIGFDAAANWTEIYLKKTVPRLQKHLKGITLDVNDVQAMQDLCAYETVALGFSTFCDLFTEDEWKGYEYAFDLELWYGFGPGNPATAAQGIGYVQQLVSRLTQTPLTKFDTTLNSTLDGNNVTSPLTQPIYVDATHDTVISTTNGPLPVDHIPKHQVGILNPAPMFDPPDLLYLQTYTGQHLVPFASNLIGQVMSCPASSKSQDKKSFIRFLLNDGVVPLTGIAHCSADKNGLCELDNFVKGMAERIAEVDFAFDCFANYTAPWPDPIIDGRMHK</sequence>
<dbReference type="Gene3D" id="3.40.50.1240">
    <property type="entry name" value="Phosphoglycerate mutase-like"/>
    <property type="match status" value="1"/>
</dbReference>
<dbReference type="OrthoDB" id="6509975at2759"/>
<name>A0A1M2VR36_TRAPU</name>
<dbReference type="InterPro" id="IPR029033">
    <property type="entry name" value="His_PPase_superfam"/>
</dbReference>
<keyword evidence="4" id="KW-1185">Reference proteome</keyword>
<dbReference type="OMA" id="WKGYEYA"/>
<evidence type="ECO:0000256" key="2">
    <source>
        <dbReference type="SAM" id="SignalP"/>
    </source>
</evidence>
<dbReference type="PANTHER" id="PTHR20963:SF42">
    <property type="entry name" value="PHOSPHOGLYCERATE MUTASE-LIKE PROTEIN"/>
    <property type="match status" value="1"/>
</dbReference>
<feature type="chain" id="PRO_5012657121" evidence="2">
    <location>
        <begin position="20"/>
        <end position="559"/>
    </location>
</feature>
<dbReference type="GO" id="GO:0003993">
    <property type="term" value="F:acid phosphatase activity"/>
    <property type="evidence" value="ECO:0007669"/>
    <property type="project" value="TreeGrafter"/>
</dbReference>
<evidence type="ECO:0000313" key="3">
    <source>
        <dbReference type="EMBL" id="OJT10071.1"/>
    </source>
</evidence>
<dbReference type="STRING" id="154538.A0A1M2VR36"/>
<proteinExistence type="predicted"/>
<dbReference type="SUPFAM" id="SSF53254">
    <property type="entry name" value="Phosphoglycerate mutase-like"/>
    <property type="match status" value="1"/>
</dbReference>
<dbReference type="PROSITE" id="PS00616">
    <property type="entry name" value="HIS_ACID_PHOSPHAT_1"/>
    <property type="match status" value="1"/>
</dbReference>
<dbReference type="InterPro" id="IPR000560">
    <property type="entry name" value="His_Pase_clade-2"/>
</dbReference>
<keyword evidence="1" id="KW-0378">Hydrolase</keyword>
<feature type="signal peptide" evidence="2">
    <location>
        <begin position="1"/>
        <end position="19"/>
    </location>
</feature>
<dbReference type="AlphaFoldDB" id="A0A1M2VR36"/>
<organism evidence="3 4">
    <name type="scientific">Trametes pubescens</name>
    <name type="common">White-rot fungus</name>
    <dbReference type="NCBI Taxonomy" id="154538"/>
    <lineage>
        <taxon>Eukaryota</taxon>
        <taxon>Fungi</taxon>
        <taxon>Dikarya</taxon>
        <taxon>Basidiomycota</taxon>
        <taxon>Agaricomycotina</taxon>
        <taxon>Agaricomycetes</taxon>
        <taxon>Polyporales</taxon>
        <taxon>Polyporaceae</taxon>
        <taxon>Trametes</taxon>
    </lineage>
</organism>
<evidence type="ECO:0000256" key="1">
    <source>
        <dbReference type="ARBA" id="ARBA00022801"/>
    </source>
</evidence>
<gene>
    <name evidence="3" type="ORF">TRAPUB_13427</name>
</gene>
<dbReference type="PANTHER" id="PTHR20963">
    <property type="entry name" value="MULTIPLE INOSITOL POLYPHOSPHATE PHOSPHATASE-RELATED"/>
    <property type="match status" value="1"/>
</dbReference>
<dbReference type="Pfam" id="PF00328">
    <property type="entry name" value="His_Phos_2"/>
    <property type="match status" value="1"/>
</dbReference>
<keyword evidence="2" id="KW-0732">Signal</keyword>
<protein>
    <submittedName>
        <fullName evidence="3">3-phytase A</fullName>
    </submittedName>
</protein>
<dbReference type="EMBL" id="MNAD01000820">
    <property type="protein sequence ID" value="OJT10071.1"/>
    <property type="molecule type" value="Genomic_DNA"/>
</dbReference>
<evidence type="ECO:0000313" key="4">
    <source>
        <dbReference type="Proteomes" id="UP000184267"/>
    </source>
</evidence>
<comment type="caution">
    <text evidence="3">The sequence shown here is derived from an EMBL/GenBank/DDBJ whole genome shotgun (WGS) entry which is preliminary data.</text>
</comment>
<accession>A0A1M2VR36</accession>
<dbReference type="CDD" id="cd07061">
    <property type="entry name" value="HP_HAP_like"/>
    <property type="match status" value="1"/>
</dbReference>
<dbReference type="InterPro" id="IPR033379">
    <property type="entry name" value="Acid_Pase_AS"/>
</dbReference>